<reference evidence="2" key="1">
    <citation type="submission" date="2023-10" db="EMBL/GenBank/DDBJ databases">
        <authorList>
            <person name="Chen Y."/>
            <person name="Shah S."/>
            <person name="Dougan E. K."/>
            <person name="Thang M."/>
            <person name="Chan C."/>
        </authorList>
    </citation>
    <scope>NUCLEOTIDE SEQUENCE [LARGE SCALE GENOMIC DNA]</scope>
</reference>
<feature type="region of interest" description="Disordered" evidence="1">
    <location>
        <begin position="1"/>
        <end position="25"/>
    </location>
</feature>
<evidence type="ECO:0000256" key="1">
    <source>
        <dbReference type="SAM" id="MobiDB-lite"/>
    </source>
</evidence>
<organism evidence="2 3">
    <name type="scientific">Prorocentrum cordatum</name>
    <dbReference type="NCBI Taxonomy" id="2364126"/>
    <lineage>
        <taxon>Eukaryota</taxon>
        <taxon>Sar</taxon>
        <taxon>Alveolata</taxon>
        <taxon>Dinophyceae</taxon>
        <taxon>Prorocentrales</taxon>
        <taxon>Prorocentraceae</taxon>
        <taxon>Prorocentrum</taxon>
    </lineage>
</organism>
<feature type="non-terminal residue" evidence="2">
    <location>
        <position position="1"/>
    </location>
</feature>
<feature type="non-terminal residue" evidence="2">
    <location>
        <position position="171"/>
    </location>
</feature>
<comment type="caution">
    <text evidence="2">The sequence shown here is derived from an EMBL/GenBank/DDBJ whole genome shotgun (WGS) entry which is preliminary data.</text>
</comment>
<gene>
    <name evidence="2" type="ORF">PCOR1329_LOCUS22710</name>
</gene>
<accession>A0ABN9RSP2</accession>
<dbReference type="Proteomes" id="UP001189429">
    <property type="component" value="Unassembled WGS sequence"/>
</dbReference>
<sequence>QIKTAEGEAYARTRKTRDPPSSFVLRGGAHTVCQTAMDSEGAELEPLVDGRAAAPSTDADRTFPVKNFEAGGFFEAARRLLGDGKTADRAERKDGGQEARLRQALDGGAAIPVSGAGAWIPSANVDGHGERFKAWRDACAEVPRKRRADRERVREGLPTALTLFKNSCRQR</sequence>
<keyword evidence="3" id="KW-1185">Reference proteome</keyword>
<feature type="compositionally biased region" description="Basic and acidic residues" evidence="1">
    <location>
        <begin position="1"/>
        <end position="11"/>
    </location>
</feature>
<evidence type="ECO:0000313" key="3">
    <source>
        <dbReference type="Proteomes" id="UP001189429"/>
    </source>
</evidence>
<evidence type="ECO:0000313" key="2">
    <source>
        <dbReference type="EMBL" id="CAK0821367.1"/>
    </source>
</evidence>
<name>A0ABN9RSP2_9DINO</name>
<proteinExistence type="predicted"/>
<dbReference type="EMBL" id="CAUYUJ010007620">
    <property type="protein sequence ID" value="CAK0821367.1"/>
    <property type="molecule type" value="Genomic_DNA"/>
</dbReference>
<protein>
    <submittedName>
        <fullName evidence="2">Uncharacterized protein</fullName>
    </submittedName>
</protein>